<sequence length="357" mass="40814">MNEFVSAVNRGWRACEQRIAAGQTHLPDMSPPAAQSERTLVAVSGGADSVALLRALMELVSATEHDCRPGSLVVAHLNHGLRGADSDADADWLTETCRALNLPLVLEKQELTSQQTGSSTGLEELSRSARYEFLIRTAHAEDCTRIAVAHTRDDRAETVLHHIIRGTGISGLKGIPRVRLLAENLYLVRPLLDLGREEVVHYLQECGQEFRTDASNTDLRFTRNRIRHELLPYLKTEFNPAVVQALQRLSQQAEEVTEVISADVTQILNRATLDRNRETWRLDCDQLLDTPDYLVKQCFLKIWQEMHWSRKRMGFDHWQRLLELTREGQKIHLPDQIEAERRERLLILRRLPDRTET</sequence>
<evidence type="ECO:0000313" key="9">
    <source>
        <dbReference type="Proteomes" id="UP000320421"/>
    </source>
</evidence>
<dbReference type="GO" id="GO:0032267">
    <property type="term" value="F:tRNA(Ile)-lysidine synthase activity"/>
    <property type="evidence" value="ECO:0007669"/>
    <property type="project" value="UniProtKB-EC"/>
</dbReference>
<dbReference type="Gene3D" id="3.40.50.620">
    <property type="entry name" value="HUPs"/>
    <property type="match status" value="1"/>
</dbReference>
<evidence type="ECO:0000256" key="6">
    <source>
        <dbReference type="HAMAP-Rule" id="MF_01161"/>
    </source>
</evidence>
<comment type="similarity">
    <text evidence="6">Belongs to the tRNA(Ile)-lysidine synthase family.</text>
</comment>
<keyword evidence="9" id="KW-1185">Reference proteome</keyword>
<protein>
    <recommendedName>
        <fullName evidence="6">tRNA(Ile)-lysidine synthase</fullName>
        <ecNumber evidence="6">6.3.4.19</ecNumber>
    </recommendedName>
    <alternativeName>
        <fullName evidence="6">tRNA(Ile)-2-lysyl-cytidine synthase</fullName>
    </alternativeName>
    <alternativeName>
        <fullName evidence="6">tRNA(Ile)-lysidine synthetase</fullName>
    </alternativeName>
</protein>
<evidence type="ECO:0000256" key="4">
    <source>
        <dbReference type="ARBA" id="ARBA00022840"/>
    </source>
</evidence>
<keyword evidence="1 6" id="KW-0436">Ligase</keyword>
<name>A0A517PKS9_9PLAN</name>
<dbReference type="PANTHER" id="PTHR43033:SF1">
    <property type="entry name" value="TRNA(ILE)-LYSIDINE SYNTHASE-RELATED"/>
    <property type="match status" value="1"/>
</dbReference>
<dbReference type="Pfam" id="PF01171">
    <property type="entry name" value="ATP_bind_3"/>
    <property type="match status" value="1"/>
</dbReference>
<comment type="subcellular location">
    <subcellularLocation>
        <location evidence="6">Cytoplasm</location>
    </subcellularLocation>
</comment>
<dbReference type="PANTHER" id="PTHR43033">
    <property type="entry name" value="TRNA(ILE)-LYSIDINE SYNTHASE-RELATED"/>
    <property type="match status" value="1"/>
</dbReference>
<feature type="binding site" evidence="6">
    <location>
        <begin position="44"/>
        <end position="49"/>
    </location>
    <ligand>
        <name>ATP</name>
        <dbReference type="ChEBI" id="CHEBI:30616"/>
    </ligand>
</feature>
<organism evidence="8 9">
    <name type="scientific">Gimesia chilikensis</name>
    <dbReference type="NCBI Taxonomy" id="2605989"/>
    <lineage>
        <taxon>Bacteria</taxon>
        <taxon>Pseudomonadati</taxon>
        <taxon>Planctomycetota</taxon>
        <taxon>Planctomycetia</taxon>
        <taxon>Planctomycetales</taxon>
        <taxon>Planctomycetaceae</taxon>
        <taxon>Gimesia</taxon>
    </lineage>
</organism>
<keyword evidence="2 6" id="KW-0819">tRNA processing</keyword>
<dbReference type="NCBIfam" id="TIGR02432">
    <property type="entry name" value="lysidine_TilS_N"/>
    <property type="match status" value="1"/>
</dbReference>
<evidence type="ECO:0000256" key="3">
    <source>
        <dbReference type="ARBA" id="ARBA00022741"/>
    </source>
</evidence>
<dbReference type="CDD" id="cd01992">
    <property type="entry name" value="TilS_N"/>
    <property type="match status" value="1"/>
</dbReference>
<keyword evidence="3 6" id="KW-0547">Nucleotide-binding</keyword>
<evidence type="ECO:0000256" key="2">
    <source>
        <dbReference type="ARBA" id="ARBA00022694"/>
    </source>
</evidence>
<reference evidence="8 9" key="1">
    <citation type="submission" date="2019-02" db="EMBL/GenBank/DDBJ databases">
        <title>Deep-cultivation of Planctomycetes and their phenomic and genomic characterization uncovers novel biology.</title>
        <authorList>
            <person name="Wiegand S."/>
            <person name="Jogler M."/>
            <person name="Boedeker C."/>
            <person name="Pinto D."/>
            <person name="Vollmers J."/>
            <person name="Rivas-Marin E."/>
            <person name="Kohn T."/>
            <person name="Peeters S.H."/>
            <person name="Heuer A."/>
            <person name="Rast P."/>
            <person name="Oberbeckmann S."/>
            <person name="Bunk B."/>
            <person name="Jeske O."/>
            <person name="Meyerdierks A."/>
            <person name="Storesund J.E."/>
            <person name="Kallscheuer N."/>
            <person name="Luecker S."/>
            <person name="Lage O.M."/>
            <person name="Pohl T."/>
            <person name="Merkel B.J."/>
            <person name="Hornburger P."/>
            <person name="Mueller R.-W."/>
            <person name="Bruemmer F."/>
            <person name="Labrenz M."/>
            <person name="Spormann A.M."/>
            <person name="Op den Camp H."/>
            <person name="Overmann J."/>
            <person name="Amann R."/>
            <person name="Jetten M.S.M."/>
            <person name="Mascher T."/>
            <person name="Medema M.H."/>
            <person name="Devos D.P."/>
            <person name="Kaster A.-K."/>
            <person name="Ovreas L."/>
            <person name="Rohde M."/>
            <person name="Galperin M.Y."/>
            <person name="Jogler C."/>
        </authorList>
    </citation>
    <scope>NUCLEOTIDE SEQUENCE [LARGE SCALE GENOMIC DNA]</scope>
    <source>
        <strain evidence="8 9">HG66A1</strain>
    </source>
</reference>
<evidence type="ECO:0000256" key="5">
    <source>
        <dbReference type="ARBA" id="ARBA00048539"/>
    </source>
</evidence>
<evidence type="ECO:0000259" key="7">
    <source>
        <dbReference type="Pfam" id="PF01171"/>
    </source>
</evidence>
<dbReference type="HAMAP" id="MF_01161">
    <property type="entry name" value="tRNA_Ile_lys_synt"/>
    <property type="match status" value="1"/>
</dbReference>
<dbReference type="SUPFAM" id="SSF82829">
    <property type="entry name" value="MesJ substrate recognition domain-like"/>
    <property type="match status" value="1"/>
</dbReference>
<dbReference type="OrthoDB" id="9807403at2"/>
<dbReference type="InterPro" id="IPR014729">
    <property type="entry name" value="Rossmann-like_a/b/a_fold"/>
</dbReference>
<feature type="domain" description="tRNA(Ile)-lysidine/2-thiocytidine synthase N-terminal" evidence="7">
    <location>
        <begin position="39"/>
        <end position="229"/>
    </location>
</feature>
<evidence type="ECO:0000313" key="8">
    <source>
        <dbReference type="EMBL" id="QDT19980.1"/>
    </source>
</evidence>
<keyword evidence="4 6" id="KW-0067">ATP-binding</keyword>
<dbReference type="InterPro" id="IPR012795">
    <property type="entry name" value="tRNA_Ile_lys_synt_N"/>
</dbReference>
<accession>A0A517PKS9</accession>
<comment type="domain">
    <text evidence="6">The N-terminal region contains the highly conserved SGGXDS motif, predicted to be a P-loop motif involved in ATP binding.</text>
</comment>
<dbReference type="InterPro" id="IPR012094">
    <property type="entry name" value="tRNA_Ile_lys_synt"/>
</dbReference>
<dbReference type="GO" id="GO:0006400">
    <property type="term" value="P:tRNA modification"/>
    <property type="evidence" value="ECO:0007669"/>
    <property type="project" value="UniProtKB-UniRule"/>
</dbReference>
<dbReference type="GO" id="GO:0005737">
    <property type="term" value="C:cytoplasm"/>
    <property type="evidence" value="ECO:0007669"/>
    <property type="project" value="UniProtKB-SubCell"/>
</dbReference>
<evidence type="ECO:0000256" key="1">
    <source>
        <dbReference type="ARBA" id="ARBA00022598"/>
    </source>
</evidence>
<gene>
    <name evidence="6 8" type="primary">tilS</name>
    <name evidence="8" type="ORF">HG66A1_17530</name>
</gene>
<dbReference type="EMBL" id="CP036266">
    <property type="protein sequence ID" value="QDT19980.1"/>
    <property type="molecule type" value="Genomic_DNA"/>
</dbReference>
<comment type="function">
    <text evidence="6">Ligates lysine onto the cytidine present at position 34 of the AUA codon-specific tRNA(Ile) that contains the anticodon CAU, in an ATP-dependent manner. Cytidine is converted to lysidine, thus changing the amino acid specificity of the tRNA from methionine to isoleucine.</text>
</comment>
<dbReference type="RefSeq" id="WP_145182120.1">
    <property type="nucleotide sequence ID" value="NZ_CP036266.1"/>
</dbReference>
<dbReference type="AlphaFoldDB" id="A0A517PKS9"/>
<comment type="catalytic activity">
    <reaction evidence="5 6">
        <text>cytidine(34) in tRNA(Ile2) + L-lysine + ATP = lysidine(34) in tRNA(Ile2) + AMP + diphosphate + H(+)</text>
        <dbReference type="Rhea" id="RHEA:43744"/>
        <dbReference type="Rhea" id="RHEA-COMP:10625"/>
        <dbReference type="Rhea" id="RHEA-COMP:10670"/>
        <dbReference type="ChEBI" id="CHEBI:15378"/>
        <dbReference type="ChEBI" id="CHEBI:30616"/>
        <dbReference type="ChEBI" id="CHEBI:32551"/>
        <dbReference type="ChEBI" id="CHEBI:33019"/>
        <dbReference type="ChEBI" id="CHEBI:82748"/>
        <dbReference type="ChEBI" id="CHEBI:83665"/>
        <dbReference type="ChEBI" id="CHEBI:456215"/>
        <dbReference type="EC" id="6.3.4.19"/>
    </reaction>
</comment>
<dbReference type="EC" id="6.3.4.19" evidence="6"/>
<dbReference type="InterPro" id="IPR011063">
    <property type="entry name" value="TilS/TtcA_N"/>
</dbReference>
<keyword evidence="6" id="KW-0963">Cytoplasm</keyword>
<dbReference type="GO" id="GO:0005524">
    <property type="term" value="F:ATP binding"/>
    <property type="evidence" value="ECO:0007669"/>
    <property type="project" value="UniProtKB-UniRule"/>
</dbReference>
<dbReference type="SUPFAM" id="SSF52402">
    <property type="entry name" value="Adenine nucleotide alpha hydrolases-like"/>
    <property type="match status" value="1"/>
</dbReference>
<proteinExistence type="inferred from homology"/>
<dbReference type="Proteomes" id="UP000320421">
    <property type="component" value="Chromosome"/>
</dbReference>